<sequence>MKNHIPINALDIQFRSTRLLLARLLVLSFRVRCLIHARRFERRPWRQVFQPHNFIAKELVLNFKPGVFQTELGILLTECCILSFQLFKPSLCTFGFLNQTRDQTAQRVQ</sequence>
<accession>A0A1J6HW07</accession>
<name>A0A1J6HW07_9HYPH</name>
<proteinExistence type="predicted"/>
<comment type="caution">
    <text evidence="1">The sequence shown here is derived from an EMBL/GenBank/DDBJ whole genome shotgun (WGS) entry which is preliminary data.</text>
</comment>
<dbReference type="AlphaFoldDB" id="A0A1J6HW07"/>
<organism evidence="1 2">
    <name type="scientific">Brucella cytisi</name>
    <dbReference type="NCBI Taxonomy" id="407152"/>
    <lineage>
        <taxon>Bacteria</taxon>
        <taxon>Pseudomonadati</taxon>
        <taxon>Pseudomonadota</taxon>
        <taxon>Alphaproteobacteria</taxon>
        <taxon>Hyphomicrobiales</taxon>
        <taxon>Brucellaceae</taxon>
        <taxon>Brucella/Ochrobactrum group</taxon>
        <taxon>Brucella</taxon>
    </lineage>
</organism>
<reference evidence="1 2" key="1">
    <citation type="submission" date="2016-10" db="EMBL/GenBank/DDBJ databases">
        <title>The Draft Genome Sequence of the Potato Rhizosphere Bacteria Ochrobactrum sp. IPA7.2.</title>
        <authorList>
            <person name="Gogoleva N.E."/>
            <person name="Khlopko Y.A."/>
            <person name="Burygin G.L."/>
            <person name="Plotnikov A.O."/>
        </authorList>
    </citation>
    <scope>NUCLEOTIDE SEQUENCE [LARGE SCALE GENOMIC DNA]</scope>
    <source>
        <strain evidence="1 2">IPA7.2</strain>
    </source>
</reference>
<protein>
    <submittedName>
        <fullName evidence="1">Uncharacterized protein</fullName>
    </submittedName>
</protein>
<dbReference type="EMBL" id="MOEC01000040">
    <property type="protein sequence ID" value="OIS90794.1"/>
    <property type="molecule type" value="Genomic_DNA"/>
</dbReference>
<keyword evidence="2" id="KW-1185">Reference proteome</keyword>
<evidence type="ECO:0000313" key="1">
    <source>
        <dbReference type="EMBL" id="OIS90794.1"/>
    </source>
</evidence>
<dbReference type="Proteomes" id="UP000182985">
    <property type="component" value="Unassembled WGS sequence"/>
</dbReference>
<evidence type="ECO:0000313" key="2">
    <source>
        <dbReference type="Proteomes" id="UP000182985"/>
    </source>
</evidence>
<gene>
    <name evidence="1" type="ORF">BLA27_24600</name>
</gene>